<accession>A0ABV1D550</accession>
<dbReference type="NCBIfam" id="TIGR01891">
    <property type="entry name" value="amidohydrolases"/>
    <property type="match status" value="1"/>
</dbReference>
<evidence type="ECO:0000259" key="1">
    <source>
        <dbReference type="Pfam" id="PF07687"/>
    </source>
</evidence>
<proteinExistence type="predicted"/>
<dbReference type="PANTHER" id="PTHR11014">
    <property type="entry name" value="PEPTIDASE M20 FAMILY MEMBER"/>
    <property type="match status" value="1"/>
</dbReference>
<protein>
    <submittedName>
        <fullName evidence="2">M20 family metallopeptidase</fullName>
    </submittedName>
</protein>
<dbReference type="Gene3D" id="3.40.630.10">
    <property type="entry name" value="Zn peptidases"/>
    <property type="match status" value="1"/>
</dbReference>
<gene>
    <name evidence="2" type="ORF">WMQ36_11185</name>
</gene>
<dbReference type="CDD" id="cd03886">
    <property type="entry name" value="M20_Acy1"/>
    <property type="match status" value="1"/>
</dbReference>
<dbReference type="SUPFAM" id="SSF53187">
    <property type="entry name" value="Zn-dependent exopeptidases"/>
    <property type="match status" value="1"/>
</dbReference>
<organism evidence="2 3">
    <name type="scientific">Enterocloster hominis</name>
    <name type="common">ex Hitch et al. 2024</name>
    <dbReference type="NCBI Taxonomy" id="1917870"/>
    <lineage>
        <taxon>Bacteria</taxon>
        <taxon>Bacillati</taxon>
        <taxon>Bacillota</taxon>
        <taxon>Clostridia</taxon>
        <taxon>Lachnospirales</taxon>
        <taxon>Lachnospiraceae</taxon>
        <taxon>Enterocloster</taxon>
    </lineage>
</organism>
<dbReference type="RefSeq" id="WP_008723197.1">
    <property type="nucleotide sequence ID" value="NZ_JBBMFM010000035.1"/>
</dbReference>
<dbReference type="InterPro" id="IPR011650">
    <property type="entry name" value="Peptidase_M20_dimer"/>
</dbReference>
<dbReference type="Gene3D" id="3.30.70.360">
    <property type="match status" value="1"/>
</dbReference>
<keyword evidence="3" id="KW-1185">Reference proteome</keyword>
<dbReference type="PANTHER" id="PTHR11014:SF63">
    <property type="entry name" value="METALLOPEPTIDASE, PUTATIVE (AFU_ORTHOLOGUE AFUA_6G09600)-RELATED"/>
    <property type="match status" value="1"/>
</dbReference>
<dbReference type="InterPro" id="IPR036264">
    <property type="entry name" value="Bact_exopeptidase_dim_dom"/>
</dbReference>
<evidence type="ECO:0000313" key="3">
    <source>
        <dbReference type="Proteomes" id="UP001454086"/>
    </source>
</evidence>
<dbReference type="PIRSF" id="PIRSF005962">
    <property type="entry name" value="Pept_M20D_amidohydro"/>
    <property type="match status" value="1"/>
</dbReference>
<dbReference type="InterPro" id="IPR002933">
    <property type="entry name" value="Peptidase_M20"/>
</dbReference>
<evidence type="ECO:0000313" key="2">
    <source>
        <dbReference type="EMBL" id="MEQ2425539.1"/>
    </source>
</evidence>
<dbReference type="InterPro" id="IPR017439">
    <property type="entry name" value="Amidohydrolase"/>
</dbReference>
<dbReference type="SUPFAM" id="SSF55031">
    <property type="entry name" value="Bacterial exopeptidase dimerisation domain"/>
    <property type="match status" value="1"/>
</dbReference>
<sequence length="385" mass="42090">MYSSIYAESKEMCDELIKWRRELHKVPELGLELPKTVSLVKKKLTEWDIPFETKVNGNCVIGHLGTGDKCLLLRADMDGLPMREESQLSFASQNGNMHACGHDIHTTALLGAAKILKKHEKDLKGRIKLLFQPGEETFEGANAVIAEGALENPKVDAAFATHVASVIPVGTIAYGTMTGTSVFGFKITITGKGTHGAMPQNGIDPINVGVHIYQALQELIARECPPSKEVTLTIGQFSSGTVNNIIPETAVLQGTLRTFDSEIKQHLITRIEEIVNNISNAFHAESKVDVLTDIPVLCCDEKRNMKIATALSSMNTEFNMVSGLHTTGSDDFAVFANKVPSSYFMIGAKVDSDNIYAHHNPKVCFNEQVLPIDTAVYACAAMDWK</sequence>
<dbReference type="Proteomes" id="UP001454086">
    <property type="component" value="Unassembled WGS sequence"/>
</dbReference>
<reference evidence="2 3" key="1">
    <citation type="submission" date="2024-03" db="EMBL/GenBank/DDBJ databases">
        <title>Human intestinal bacterial collection.</title>
        <authorList>
            <person name="Pauvert C."/>
            <person name="Hitch T.C.A."/>
            <person name="Clavel T."/>
        </authorList>
    </citation>
    <scope>NUCLEOTIDE SEQUENCE [LARGE SCALE GENOMIC DNA]</scope>
    <source>
        <strain evidence="2 3">CLA-SR-H021</strain>
    </source>
</reference>
<dbReference type="Pfam" id="PF01546">
    <property type="entry name" value="Peptidase_M20"/>
    <property type="match status" value="1"/>
</dbReference>
<dbReference type="EMBL" id="JBBMFM010000035">
    <property type="protein sequence ID" value="MEQ2425539.1"/>
    <property type="molecule type" value="Genomic_DNA"/>
</dbReference>
<name>A0ABV1D550_9FIRM</name>
<dbReference type="Pfam" id="PF07687">
    <property type="entry name" value="M20_dimer"/>
    <property type="match status" value="1"/>
</dbReference>
<feature type="domain" description="Peptidase M20 dimerisation" evidence="1">
    <location>
        <begin position="183"/>
        <end position="278"/>
    </location>
</feature>
<comment type="caution">
    <text evidence="2">The sequence shown here is derived from an EMBL/GenBank/DDBJ whole genome shotgun (WGS) entry which is preliminary data.</text>
</comment>